<feature type="transmembrane region" description="Helical" evidence="7">
    <location>
        <begin position="517"/>
        <end position="534"/>
    </location>
</feature>
<dbReference type="OrthoDB" id="1934309at2"/>
<dbReference type="Pfam" id="PF01242">
    <property type="entry name" value="PTPS"/>
    <property type="match status" value="1"/>
</dbReference>
<evidence type="ECO:0000256" key="3">
    <source>
        <dbReference type="ARBA" id="ARBA00012982"/>
    </source>
</evidence>
<comment type="catalytic activity">
    <reaction evidence="6">
        <text>7,8-dihydroneopterin 3'-triphosphate + H2O = 6-carboxy-5,6,7,8-tetrahydropterin + triphosphate + acetaldehyde + 2 H(+)</text>
        <dbReference type="Rhea" id="RHEA:27966"/>
        <dbReference type="ChEBI" id="CHEBI:15343"/>
        <dbReference type="ChEBI" id="CHEBI:15377"/>
        <dbReference type="ChEBI" id="CHEBI:15378"/>
        <dbReference type="ChEBI" id="CHEBI:18036"/>
        <dbReference type="ChEBI" id="CHEBI:58462"/>
        <dbReference type="ChEBI" id="CHEBI:61032"/>
        <dbReference type="EC" id="4.1.2.50"/>
    </reaction>
</comment>
<sequence>MKFQGYKYKFKINISHSVLINNRRGNLHSHTFEISLFIKIINDDFALYDDVEKIVQEFLNIYDEKELNLIKPFDKIEPTIENVGDLLYVRLKGILKNNNMILIRLEISETPARIYVVNYDENHIKEPGYEKEFKSYKKRMTRIIINNILNTTAKQLTDDLKNSSNTIVEGTWIQEDDKKEKVIEKKNTIKIKESKKAPDDIRHSGKVRKNNYVFLEILGPISVLLIGTIVLLLCIIKTGGYPWGADTYGHIFKGDLLYKSIKEGNIYPLFTQFWYNGVQPFRYWGPLSYYVLAGCEFISGGNPINGYVIFIGYSFFIGGLGWLLWGIHQRRILLSLVFGILWFFLPENIRVLFVAGNIPRVIIAALIPYLFYFVWKFVKDDDRSSIIPIALFMCAIIMCHLMIGAMVGIASFIFLSLYSIMNKKIEKSVHVILTMLLSFAICGIWIYPALKGGLVSMDSGATSSQMMELLATPFTISLNPFLRLFGIVDREYFYYGLSILIISILGIFVSNKKSAPGFVTSIVIFLGTTTAFVPMLEKMPFSQLLWMVRFTPIAYALFIISLLNWTKCKKYFMIIMVVLIAADSSLSFNLSLYPQIKSAEVDNILSSAKNITKQRIALLDDSTFGAYPSFYICSEDKKISYSYGWAWQGAATAQNIVLLNTALEKGYYNYMFDRSLEMGCDTVVVAKAPMKKDKRDFNIINNAAKFSQYTLYKETSEGYVFHRKASENFGVVTKYSGLCIGRSASDIPLEYPSFEIGSSWNIEDYTLDELSKYKVIYLSDFRYNSRSKAENMVSKLSSMGIKIIIDMNRIPADTITNRMVFLGVTAQPITFNTKMPDMFFNDKKYESVNFKDEYKIWNTVYLDNVPQVTGFSWVNGKKVPFLGSGKGKNKNITFLGFNLMFHGMENDDSRVLAIMNTVMGTKSSILPERTLVPINLKYGQNSITIDSPKNNVNTTVAFLDAYKSNSGQIYAKQNLLNVNKGETKIRVTYPYLFQGIAVSVIGLLGFAFFIIYIYKRVV</sequence>
<proteinExistence type="inferred from homology"/>
<evidence type="ECO:0000313" key="9">
    <source>
        <dbReference type="EMBL" id="OAA86808.1"/>
    </source>
</evidence>
<dbReference type="NCBIfam" id="TIGR03112">
    <property type="entry name" value="6_pyr_pter_rel"/>
    <property type="match status" value="1"/>
</dbReference>
<comment type="caution">
    <text evidence="9">The sequence shown here is derived from an EMBL/GenBank/DDBJ whole genome shotgun (WGS) entry which is preliminary data.</text>
</comment>
<feature type="transmembrane region" description="Helical" evidence="7">
    <location>
        <begin position="361"/>
        <end position="378"/>
    </location>
</feature>
<gene>
    <name evidence="9" type="ORF">WY13_02202</name>
</gene>
<evidence type="ECO:0000256" key="2">
    <source>
        <dbReference type="ARBA" id="ARBA00008900"/>
    </source>
</evidence>
<comment type="pathway">
    <text evidence="1">Purine metabolism; 7-cyano-7-deazaguanine biosynthesis.</text>
</comment>
<dbReference type="InterPro" id="IPR018776">
    <property type="entry name" value="Membrane_prot_PTPS-rel_domain"/>
</dbReference>
<dbReference type="AlphaFoldDB" id="A0A162LAG3"/>
<evidence type="ECO:0000256" key="1">
    <source>
        <dbReference type="ARBA" id="ARBA00005061"/>
    </source>
</evidence>
<comment type="similarity">
    <text evidence="2">Belongs to the PTPS family. QueD subfamily.</text>
</comment>
<dbReference type="SUPFAM" id="SSF55620">
    <property type="entry name" value="Tetrahydrobiopterin biosynthesis enzymes-like"/>
    <property type="match status" value="1"/>
</dbReference>
<feature type="transmembrane region" description="Helical" evidence="7">
    <location>
        <begin position="332"/>
        <end position="355"/>
    </location>
</feature>
<dbReference type="Pfam" id="PF10131">
    <property type="entry name" value="PTPS_related"/>
    <property type="match status" value="1"/>
</dbReference>
<reference evidence="9 10" key="1">
    <citation type="journal article" date="2015" name="Biotechnol. Bioeng.">
        <title>Genome sequence and phenotypic characterization of Caulobacter segnis.</title>
        <authorList>
            <person name="Patel S."/>
            <person name="Fletcher B."/>
            <person name="Scott D.C."/>
            <person name="Ely B."/>
        </authorList>
    </citation>
    <scope>NUCLEOTIDE SEQUENCE [LARGE SCALE GENOMIC DNA]</scope>
    <source>
        <strain evidence="9 10">ERI-2</strain>
    </source>
</reference>
<evidence type="ECO:0000256" key="6">
    <source>
        <dbReference type="ARBA" id="ARBA00048807"/>
    </source>
</evidence>
<evidence type="ECO:0000256" key="4">
    <source>
        <dbReference type="ARBA" id="ARBA00018141"/>
    </source>
</evidence>
<feature type="domain" description="Membrane protein 6-pyruvoyl-tetrahydropterin synthase-related" evidence="8">
    <location>
        <begin position="281"/>
        <end position="902"/>
    </location>
</feature>
<dbReference type="GO" id="GO:0070497">
    <property type="term" value="F:6-carboxytetrahydropterin synthase activity"/>
    <property type="evidence" value="ECO:0007669"/>
    <property type="project" value="UniProtKB-EC"/>
</dbReference>
<accession>A0A162LAG3</accession>
<feature type="transmembrane region" description="Helical" evidence="7">
    <location>
        <begin position="429"/>
        <end position="448"/>
    </location>
</feature>
<dbReference type="EMBL" id="LITT01000023">
    <property type="protein sequence ID" value="OAA86808.1"/>
    <property type="molecule type" value="Genomic_DNA"/>
</dbReference>
<organism evidence="9 10">
    <name type="scientific">Clostridium ljungdahlii</name>
    <dbReference type="NCBI Taxonomy" id="1538"/>
    <lineage>
        <taxon>Bacteria</taxon>
        <taxon>Bacillati</taxon>
        <taxon>Bacillota</taxon>
        <taxon>Clostridia</taxon>
        <taxon>Eubacteriales</taxon>
        <taxon>Clostridiaceae</taxon>
        <taxon>Clostridium</taxon>
    </lineage>
</organism>
<keyword evidence="7" id="KW-0472">Membrane</keyword>
<feature type="transmembrane region" description="Helical" evidence="7">
    <location>
        <begin position="991"/>
        <end position="1014"/>
    </location>
</feature>
<dbReference type="InterPro" id="IPR017543">
    <property type="entry name" value="6-PTP_synth-rel_bac"/>
</dbReference>
<keyword evidence="7" id="KW-0812">Transmembrane</keyword>
<keyword evidence="7" id="KW-1133">Transmembrane helix</keyword>
<feature type="transmembrane region" description="Helical" evidence="7">
    <location>
        <begin position="307"/>
        <end position="325"/>
    </location>
</feature>
<evidence type="ECO:0000256" key="7">
    <source>
        <dbReference type="SAM" id="Phobius"/>
    </source>
</evidence>
<dbReference type="EC" id="4.1.2.50" evidence="3"/>
<dbReference type="InterPro" id="IPR007115">
    <property type="entry name" value="6-PTP_synth/QueD"/>
</dbReference>
<dbReference type="PATRIC" id="fig|1538.10.peg.1802"/>
<protein>
    <recommendedName>
        <fullName evidence="4">6-carboxy-5,6,7,8-tetrahydropterin synthase</fullName>
        <ecNumber evidence="3">4.1.2.50</ecNumber>
    </recommendedName>
    <alternativeName>
        <fullName evidence="5">Queuosine biosynthesis protein QueD</fullName>
    </alternativeName>
</protein>
<feature type="transmembrane region" description="Helical" evidence="7">
    <location>
        <begin position="492"/>
        <end position="510"/>
    </location>
</feature>
<dbReference type="Gene3D" id="3.30.479.10">
    <property type="entry name" value="6-pyruvoyl tetrahydropterin synthase/QueD"/>
    <property type="match status" value="1"/>
</dbReference>
<feature type="transmembrane region" description="Helical" evidence="7">
    <location>
        <begin position="572"/>
        <end position="593"/>
    </location>
</feature>
<evidence type="ECO:0000313" key="10">
    <source>
        <dbReference type="Proteomes" id="UP000077407"/>
    </source>
</evidence>
<dbReference type="RefSeq" id="WP_063555640.1">
    <property type="nucleotide sequence ID" value="NZ_LITT01000023.1"/>
</dbReference>
<feature type="transmembrane region" description="Helical" evidence="7">
    <location>
        <begin position="546"/>
        <end position="565"/>
    </location>
</feature>
<feature type="transmembrane region" description="Helical" evidence="7">
    <location>
        <begin position="390"/>
        <end position="417"/>
    </location>
</feature>
<dbReference type="UniPathway" id="UPA00391"/>
<evidence type="ECO:0000259" key="8">
    <source>
        <dbReference type="Pfam" id="PF10131"/>
    </source>
</evidence>
<dbReference type="InterPro" id="IPR038418">
    <property type="entry name" value="6-PTP_synth/QueD_sf"/>
</dbReference>
<feature type="transmembrane region" description="Helical" evidence="7">
    <location>
        <begin position="212"/>
        <end position="236"/>
    </location>
</feature>
<dbReference type="Proteomes" id="UP000077407">
    <property type="component" value="Unassembled WGS sequence"/>
</dbReference>
<name>A0A162LAG3_9CLOT</name>
<evidence type="ECO:0000256" key="5">
    <source>
        <dbReference type="ARBA" id="ARBA00031449"/>
    </source>
</evidence>